<evidence type="ECO:0000313" key="2">
    <source>
        <dbReference type="EMBL" id="PFH33983.1"/>
    </source>
</evidence>
<dbReference type="RefSeq" id="XP_029217992.1">
    <property type="nucleotide sequence ID" value="XM_029365508.1"/>
</dbReference>
<accession>A0A2A9ME87</accession>
<keyword evidence="3" id="KW-1185">Reference proteome</keyword>
<dbReference type="Proteomes" id="UP000224006">
    <property type="component" value="Unassembled WGS sequence"/>
</dbReference>
<feature type="compositionally biased region" description="Low complexity" evidence="1">
    <location>
        <begin position="84"/>
        <end position="99"/>
    </location>
</feature>
<organism evidence="2 3">
    <name type="scientific">Besnoitia besnoiti</name>
    <name type="common">Apicomplexan protozoan</name>
    <dbReference type="NCBI Taxonomy" id="94643"/>
    <lineage>
        <taxon>Eukaryota</taxon>
        <taxon>Sar</taxon>
        <taxon>Alveolata</taxon>
        <taxon>Apicomplexa</taxon>
        <taxon>Conoidasida</taxon>
        <taxon>Coccidia</taxon>
        <taxon>Eucoccidiorida</taxon>
        <taxon>Eimeriorina</taxon>
        <taxon>Sarcocystidae</taxon>
        <taxon>Besnoitia</taxon>
    </lineage>
</organism>
<name>A0A2A9ME87_BESBE</name>
<gene>
    <name evidence="2" type="ORF">BESB_071350</name>
</gene>
<feature type="compositionally biased region" description="Low complexity" evidence="1">
    <location>
        <begin position="449"/>
        <end position="460"/>
    </location>
</feature>
<sequence length="512" mass="53574">MWQESSHIMKNRFLRLSRGVFSVVCAAEILSRAAATQGPSGPTSGQDEVGGAARNWVEGNSWDVAQPEFELGNDAETILGGSVSSLGSQPQGAGPGSPHQDVEEEDAWSETSAAEASLANVQAGRRLAAKGSPPSSPFKEDKPCERGPPSPCATWAVTSVLGPHTGGEPAQRPSAPPSPRTVTLDALYAQPRPNRGGHANEGGKPTHRSPQPDPAAGTGDWLTLERPQRPLYSSVRKNHTSRTSESPTGASLGGLFLTSAGPSGYAKVPLPRPLSEPQYASPRASDHASALLDRDLYSSLPGSQPELEPGYATPTVRDAFAAPASLGEFESPPSFVPPPPPSKRGSERRVIHVAEATPYAVVTIEQIEAAMREAETAMWLPVLTDSLRTTSPVRGPGDPASGAAPSLPVTVGRKGGAAGQDGAADAAAAESGKGSVAGTSRSSEGLMHSRSLPPDSSRVPSRPPPTYPPLHLPHRTNHRNLGRAPLRRLMQIRGGKLLVVFLHAQDCVLSFI</sequence>
<feature type="region of interest" description="Disordered" evidence="1">
    <location>
        <begin position="327"/>
        <end position="347"/>
    </location>
</feature>
<evidence type="ECO:0000313" key="3">
    <source>
        <dbReference type="Proteomes" id="UP000224006"/>
    </source>
</evidence>
<comment type="caution">
    <text evidence="2">The sequence shown here is derived from an EMBL/GenBank/DDBJ whole genome shotgun (WGS) entry which is preliminary data.</text>
</comment>
<dbReference type="KEGG" id="bbes:BESB_071350"/>
<feature type="compositionally biased region" description="Pro residues" evidence="1">
    <location>
        <begin position="461"/>
        <end position="471"/>
    </location>
</feature>
<dbReference type="GeneID" id="40312061"/>
<feature type="region of interest" description="Disordered" evidence="1">
    <location>
        <begin position="78"/>
        <end position="287"/>
    </location>
</feature>
<evidence type="ECO:0000256" key="1">
    <source>
        <dbReference type="SAM" id="MobiDB-lite"/>
    </source>
</evidence>
<dbReference type="EMBL" id="NWUJ01000007">
    <property type="protein sequence ID" value="PFH33983.1"/>
    <property type="molecule type" value="Genomic_DNA"/>
</dbReference>
<proteinExistence type="predicted"/>
<reference evidence="2 3" key="1">
    <citation type="submission" date="2017-09" db="EMBL/GenBank/DDBJ databases">
        <title>Genome sequencing of Besnoitia besnoiti strain Bb-Ger1.</title>
        <authorList>
            <person name="Schares G."/>
            <person name="Venepally P."/>
            <person name="Lorenzi H.A."/>
        </authorList>
    </citation>
    <scope>NUCLEOTIDE SEQUENCE [LARGE SCALE GENOMIC DNA]</scope>
    <source>
        <strain evidence="2 3">Bb-Ger1</strain>
    </source>
</reference>
<feature type="region of interest" description="Disordered" evidence="1">
    <location>
        <begin position="390"/>
        <end position="482"/>
    </location>
</feature>
<protein>
    <submittedName>
        <fullName evidence="2">Uncharacterized protein</fullName>
    </submittedName>
</protein>
<dbReference type="VEuPathDB" id="ToxoDB:BESB_071350"/>
<feature type="compositionally biased region" description="Low complexity" evidence="1">
    <location>
        <begin position="420"/>
        <end position="429"/>
    </location>
</feature>
<feature type="compositionally biased region" description="Basic residues" evidence="1">
    <location>
        <begin position="472"/>
        <end position="481"/>
    </location>
</feature>
<dbReference type="AlphaFoldDB" id="A0A2A9ME87"/>